<reference evidence="2" key="2">
    <citation type="submission" date="2020-01" db="EMBL/GenBank/DDBJ databases">
        <authorList>
            <person name="Campanaro S."/>
        </authorList>
    </citation>
    <scope>NUCLEOTIDE SEQUENCE</scope>
    <source>
        <strain evidence="2">AS06rmzACSIP_7</strain>
    </source>
</reference>
<feature type="transmembrane region" description="Helical" evidence="1">
    <location>
        <begin position="360"/>
        <end position="385"/>
    </location>
</feature>
<feature type="transmembrane region" description="Helical" evidence="1">
    <location>
        <begin position="238"/>
        <end position="255"/>
    </location>
</feature>
<feature type="transmembrane region" description="Helical" evidence="1">
    <location>
        <begin position="267"/>
        <end position="287"/>
    </location>
</feature>
<feature type="transmembrane region" description="Helical" evidence="1">
    <location>
        <begin position="391"/>
        <end position="412"/>
    </location>
</feature>
<feature type="transmembrane region" description="Helical" evidence="1">
    <location>
        <begin position="424"/>
        <end position="443"/>
    </location>
</feature>
<evidence type="ECO:0000313" key="3">
    <source>
        <dbReference type="Proteomes" id="UP000777265"/>
    </source>
</evidence>
<proteinExistence type="predicted"/>
<feature type="transmembrane region" description="Helical" evidence="1">
    <location>
        <begin position="328"/>
        <end position="348"/>
    </location>
</feature>
<reference evidence="2" key="1">
    <citation type="journal article" date="2020" name="Biotechnol. Biofuels">
        <title>New insights from the biogas microbiome by comprehensive genome-resolved metagenomics of nearly 1600 species originating from multiple anaerobic digesters.</title>
        <authorList>
            <person name="Campanaro S."/>
            <person name="Treu L."/>
            <person name="Rodriguez-R L.M."/>
            <person name="Kovalovszki A."/>
            <person name="Ziels R.M."/>
            <person name="Maus I."/>
            <person name="Zhu X."/>
            <person name="Kougias P.G."/>
            <person name="Basile A."/>
            <person name="Luo G."/>
            <person name="Schluter A."/>
            <person name="Konstantinidis K.T."/>
            <person name="Angelidaki I."/>
        </authorList>
    </citation>
    <scope>NUCLEOTIDE SEQUENCE</scope>
    <source>
        <strain evidence="2">AS06rmzACSIP_7</strain>
    </source>
</reference>
<dbReference type="AlphaFoldDB" id="A0A971M299"/>
<gene>
    <name evidence="2" type="ORF">GXY80_03125</name>
</gene>
<feature type="transmembrane region" description="Helical" evidence="1">
    <location>
        <begin position="131"/>
        <end position="153"/>
    </location>
</feature>
<keyword evidence="1" id="KW-0812">Transmembrane</keyword>
<dbReference type="EMBL" id="JAAYEE010000054">
    <property type="protein sequence ID" value="NLW34463.1"/>
    <property type="molecule type" value="Genomic_DNA"/>
</dbReference>
<protein>
    <recommendedName>
        <fullName evidence="4">Membrane protein 6-pyruvoyl-tetrahydropterin synthase-related domain-containing protein</fullName>
    </recommendedName>
</protein>
<feature type="transmembrane region" description="Helical" evidence="1">
    <location>
        <begin position="479"/>
        <end position="498"/>
    </location>
</feature>
<accession>A0A971M299</accession>
<keyword evidence="1" id="KW-0472">Membrane</keyword>
<evidence type="ECO:0008006" key="4">
    <source>
        <dbReference type="Google" id="ProtNLM"/>
    </source>
</evidence>
<keyword evidence="1" id="KW-1133">Transmembrane helix</keyword>
<sequence>MRHLKAYAAVNPRKSIAIIALAAAMVSCYPIFLGNTFVSPIGLYCLYPYPPFVPDGPVTELVGENFRESDIGATGYSIVPNTVVQWKALVRDLEFPFWTRYVGCGTPLFAQGQSMIGDILHWIPLAAGGGAVAWDIKFILSKAVFAAGVGLVVFKFTSNLQAGLLLAISSCFLGFFAYRFNHPAFFVLTYAPWIVLQWARLGDALAVERPRIRSCVAQAALLAAVTWLQLNAGAPKEGVITACFMHSLGILAFVGSVHSKWGWIRSFAVATGFGFGAILVAAPHWLLFLDALAKSYTVYDSPVVDTYPPWSLAGFFDNFFYQQIDGTLGGPSTNIFVLLCMASSLVGLRRIKSIPFRGAWILFAAALCITFGLVPRSVLASIPFIRNIHHVGNTFSVPMMVLALILAGFGIREYTAAPQERRKLISWLSLSIFLGLSILYTTMNPAPRAIVFFMIIFAVAVLGLWVLHRLVPQNSLSKHALLAIVVCCFVLLHIRHGMHLMTGTSLDQYAVNPRPRADLSKKSQAIVYLKQRLAAQGQPARIIGERQVMFPGYNSLLGFEGLVSVEPLRNRQYERLLALIDYPYAGHHWLRLIRNDQIPARSPSLDLLNVRYVLAVPGTPMPRDMRLIHSSDLDIWERPTAWPRAFFVNLVFEAHSLSDVLAALYRFPHVPFAVVENRFVPPWVFAETGTGYQVVPARRYMLTNNSTHFSVDATGPGLIVLGETYYPGDFIAKVNGEVVDYVRVNHAFKGIWVKKAGAYEVEFTYRPERLSQAMIVCLCGTVMLLGLCVAVSLERSTRKPGCGIENSSDEEQKNFTE</sequence>
<comment type="caution">
    <text evidence="2">The sequence shown here is derived from an EMBL/GenBank/DDBJ whole genome shotgun (WGS) entry which is preliminary data.</text>
</comment>
<dbReference type="PROSITE" id="PS51257">
    <property type="entry name" value="PROKAR_LIPOPROTEIN"/>
    <property type="match status" value="1"/>
</dbReference>
<evidence type="ECO:0000313" key="2">
    <source>
        <dbReference type="EMBL" id="NLW34463.1"/>
    </source>
</evidence>
<feature type="transmembrane region" description="Helical" evidence="1">
    <location>
        <begin position="773"/>
        <end position="793"/>
    </location>
</feature>
<name>A0A971M299_9BACT</name>
<feature type="transmembrane region" description="Helical" evidence="1">
    <location>
        <begin position="449"/>
        <end position="467"/>
    </location>
</feature>
<feature type="transmembrane region" description="Helical" evidence="1">
    <location>
        <begin position="160"/>
        <end position="178"/>
    </location>
</feature>
<evidence type="ECO:0000256" key="1">
    <source>
        <dbReference type="SAM" id="Phobius"/>
    </source>
</evidence>
<dbReference type="Proteomes" id="UP000777265">
    <property type="component" value="Unassembled WGS sequence"/>
</dbReference>
<organism evidence="2 3">
    <name type="scientific">Syntrophorhabdus aromaticivorans</name>
    <dbReference type="NCBI Taxonomy" id="328301"/>
    <lineage>
        <taxon>Bacteria</taxon>
        <taxon>Pseudomonadati</taxon>
        <taxon>Thermodesulfobacteriota</taxon>
        <taxon>Syntrophorhabdia</taxon>
        <taxon>Syntrophorhabdales</taxon>
        <taxon>Syntrophorhabdaceae</taxon>
        <taxon>Syntrophorhabdus</taxon>
    </lineage>
</organism>